<evidence type="ECO:0000256" key="1">
    <source>
        <dbReference type="ARBA" id="ARBA00004123"/>
    </source>
</evidence>
<organism evidence="9 10">
    <name type="scientific">Chironomus riparius</name>
    <dbReference type="NCBI Taxonomy" id="315576"/>
    <lineage>
        <taxon>Eukaryota</taxon>
        <taxon>Metazoa</taxon>
        <taxon>Ecdysozoa</taxon>
        <taxon>Arthropoda</taxon>
        <taxon>Hexapoda</taxon>
        <taxon>Insecta</taxon>
        <taxon>Pterygota</taxon>
        <taxon>Neoptera</taxon>
        <taxon>Endopterygota</taxon>
        <taxon>Diptera</taxon>
        <taxon>Nematocera</taxon>
        <taxon>Chironomoidea</taxon>
        <taxon>Chironomidae</taxon>
        <taxon>Chironominae</taxon>
        <taxon>Chironomus</taxon>
    </lineage>
</organism>
<proteinExistence type="predicted"/>
<dbReference type="InterPro" id="IPR011598">
    <property type="entry name" value="bHLH_dom"/>
</dbReference>
<dbReference type="Gene3D" id="4.10.280.10">
    <property type="entry name" value="Helix-loop-helix DNA-binding domain"/>
    <property type="match status" value="1"/>
</dbReference>
<feature type="region of interest" description="Disordered" evidence="6">
    <location>
        <begin position="397"/>
        <end position="420"/>
    </location>
</feature>
<evidence type="ECO:0000256" key="4">
    <source>
        <dbReference type="ARBA" id="ARBA00023163"/>
    </source>
</evidence>
<dbReference type="Pfam" id="PF07527">
    <property type="entry name" value="Hairy_orange"/>
    <property type="match status" value="1"/>
</dbReference>
<feature type="domain" description="BHLH" evidence="7">
    <location>
        <begin position="37"/>
        <end position="101"/>
    </location>
</feature>
<dbReference type="SUPFAM" id="SSF158457">
    <property type="entry name" value="Orange domain-like"/>
    <property type="match status" value="1"/>
</dbReference>
<dbReference type="GO" id="GO:0006355">
    <property type="term" value="P:regulation of DNA-templated transcription"/>
    <property type="evidence" value="ECO:0007669"/>
    <property type="project" value="InterPro"/>
</dbReference>
<evidence type="ECO:0000256" key="5">
    <source>
        <dbReference type="ARBA" id="ARBA00023242"/>
    </source>
</evidence>
<accession>A0A9N9WK70</accession>
<dbReference type="GO" id="GO:0046983">
    <property type="term" value="F:protein dimerization activity"/>
    <property type="evidence" value="ECO:0007669"/>
    <property type="project" value="InterPro"/>
</dbReference>
<feature type="compositionally biased region" description="Low complexity" evidence="6">
    <location>
        <begin position="227"/>
        <end position="266"/>
    </location>
</feature>
<dbReference type="AlphaFoldDB" id="A0A9N9WK70"/>
<dbReference type="Proteomes" id="UP001153620">
    <property type="component" value="Chromosome 1"/>
</dbReference>
<dbReference type="PROSITE" id="PS50888">
    <property type="entry name" value="BHLH"/>
    <property type="match status" value="1"/>
</dbReference>
<gene>
    <name evidence="9" type="ORF">CHIRRI_LOCUS1614</name>
</gene>
<dbReference type="PROSITE" id="PS51054">
    <property type="entry name" value="ORANGE"/>
    <property type="match status" value="1"/>
</dbReference>
<feature type="compositionally biased region" description="Low complexity" evidence="6">
    <location>
        <begin position="404"/>
        <end position="416"/>
    </location>
</feature>
<reference evidence="9" key="1">
    <citation type="submission" date="2022-01" db="EMBL/GenBank/DDBJ databases">
        <authorList>
            <person name="King R."/>
        </authorList>
    </citation>
    <scope>NUCLEOTIDE SEQUENCE</scope>
</reference>
<evidence type="ECO:0000256" key="2">
    <source>
        <dbReference type="ARBA" id="ARBA00023015"/>
    </source>
</evidence>
<comment type="subcellular location">
    <subcellularLocation>
        <location evidence="1">Nucleus</location>
    </subcellularLocation>
</comment>
<keyword evidence="3" id="KW-0238">DNA-binding</keyword>
<dbReference type="InterPro" id="IPR036638">
    <property type="entry name" value="HLH_DNA-bd_sf"/>
</dbReference>
<evidence type="ECO:0000313" key="9">
    <source>
        <dbReference type="EMBL" id="CAG9798632.1"/>
    </source>
</evidence>
<evidence type="ECO:0000259" key="7">
    <source>
        <dbReference type="PROSITE" id="PS50888"/>
    </source>
</evidence>
<dbReference type="InterPro" id="IPR003650">
    <property type="entry name" value="Orange_dom"/>
</dbReference>
<feature type="compositionally biased region" description="Polar residues" evidence="6">
    <location>
        <begin position="352"/>
        <end position="364"/>
    </location>
</feature>
<dbReference type="OrthoDB" id="6085656at2759"/>
<sequence length="623" mass="68232">MTAKKDSTKANKFELGAGIKLAPTSNANSMNIEGSEPKRANKPLMEKRRRARINQSLAVLKALIVETNAKNCKTVDGQKQKHTKLEKADILEITVREFQRHRNLECPEIDKYRAGYSDCAREVARYLATPEPLPSATVPSLNDPGSKARLLRHLDACLLEIDSEISNAKEHPVVSRDYLRTPSTVQTECSQDSINPLDYSKINHDGALNLTKSLNSPTPTSNHCIASTTNTTNNGSSGDENNNGQQQRIYGESTTSTTASPTLTVSGIGDNFSSSSLPTKQQQSQQSASKKAPNKAITSSKRNKSFVDKSGGSDESVATSQSPIPPKKAMIKSVEKERIAQEAAAAAALSELPNQSPSSPSTMAPQNYVQQLASALGLNNSNIATTDFESLIEMNRRQQEQQLSQTNNINSNNSTSPDIPVVHTPNEWEMYKKILSMSTTQATAGGLNKVENANSTITLKDLKASSPILTIHQSLIVNSNSNHSSSDLDVNDENAPSNFPVENVTNNSDKVIYESPYERPLTSIHISPPAIHPHHHHNSNLTHVAASPPLLQTTAITNAIKIEGEIETDYALQHTYPTVHKSIHHTITTTSTTTHYRDIMVDENLENKQQNSVNEEDDVWRPW</sequence>
<keyword evidence="4" id="KW-0804">Transcription</keyword>
<feature type="region of interest" description="Disordered" evidence="6">
    <location>
        <begin position="482"/>
        <end position="503"/>
    </location>
</feature>
<keyword evidence="5" id="KW-0539">Nucleus</keyword>
<dbReference type="SMART" id="SM00511">
    <property type="entry name" value="ORANGE"/>
    <property type="match status" value="1"/>
</dbReference>
<evidence type="ECO:0000256" key="6">
    <source>
        <dbReference type="SAM" id="MobiDB-lite"/>
    </source>
</evidence>
<name>A0A9N9WK70_9DIPT</name>
<feature type="region of interest" description="Disordered" evidence="6">
    <location>
        <begin position="345"/>
        <end position="364"/>
    </location>
</feature>
<dbReference type="Pfam" id="PF00010">
    <property type="entry name" value="HLH"/>
    <property type="match status" value="1"/>
</dbReference>
<reference evidence="9" key="2">
    <citation type="submission" date="2022-10" db="EMBL/GenBank/DDBJ databases">
        <authorList>
            <consortium name="ENA_rothamsted_submissions"/>
            <consortium name="culmorum"/>
            <person name="King R."/>
        </authorList>
    </citation>
    <scope>NUCLEOTIDE SEQUENCE</scope>
</reference>
<dbReference type="EMBL" id="OU895877">
    <property type="protein sequence ID" value="CAG9798632.1"/>
    <property type="molecule type" value="Genomic_DNA"/>
</dbReference>
<dbReference type="CDD" id="cd11410">
    <property type="entry name" value="bHLH_O_HES"/>
    <property type="match status" value="1"/>
</dbReference>
<feature type="region of interest" description="Disordered" evidence="6">
    <location>
        <begin position="210"/>
        <end position="327"/>
    </location>
</feature>
<evidence type="ECO:0000313" key="10">
    <source>
        <dbReference type="Proteomes" id="UP001153620"/>
    </source>
</evidence>
<dbReference type="GO" id="GO:0005634">
    <property type="term" value="C:nucleus"/>
    <property type="evidence" value="ECO:0007669"/>
    <property type="project" value="UniProtKB-SubCell"/>
</dbReference>
<dbReference type="SUPFAM" id="SSF47459">
    <property type="entry name" value="HLH, helix-loop-helix DNA-binding domain"/>
    <property type="match status" value="1"/>
</dbReference>
<protein>
    <submittedName>
        <fullName evidence="9">Uncharacterized protein</fullName>
    </submittedName>
</protein>
<feature type="compositionally biased region" description="Low complexity" evidence="6">
    <location>
        <begin position="273"/>
        <end position="291"/>
    </location>
</feature>
<evidence type="ECO:0000256" key="3">
    <source>
        <dbReference type="ARBA" id="ARBA00023125"/>
    </source>
</evidence>
<feature type="domain" description="Orange" evidence="8">
    <location>
        <begin position="112"/>
        <end position="154"/>
    </location>
</feature>
<keyword evidence="2" id="KW-0805">Transcription regulation</keyword>
<keyword evidence="10" id="KW-1185">Reference proteome</keyword>
<dbReference type="PANTHER" id="PTHR10985">
    <property type="entry name" value="BASIC HELIX-LOOP-HELIX TRANSCRIPTION FACTOR, HES-RELATED"/>
    <property type="match status" value="1"/>
</dbReference>
<feature type="compositionally biased region" description="Polar residues" evidence="6">
    <location>
        <begin position="210"/>
        <end position="226"/>
    </location>
</feature>
<dbReference type="Gene3D" id="6.10.250.980">
    <property type="match status" value="1"/>
</dbReference>
<dbReference type="SMART" id="SM00353">
    <property type="entry name" value="HLH"/>
    <property type="match status" value="1"/>
</dbReference>
<dbReference type="GO" id="GO:0003677">
    <property type="term" value="F:DNA binding"/>
    <property type="evidence" value="ECO:0007669"/>
    <property type="project" value="UniProtKB-KW"/>
</dbReference>
<evidence type="ECO:0000259" key="8">
    <source>
        <dbReference type="PROSITE" id="PS51054"/>
    </source>
</evidence>
<dbReference type="InterPro" id="IPR050370">
    <property type="entry name" value="HES_HEY"/>
</dbReference>